<accession>A0A016TQW7</accession>
<dbReference type="Proteomes" id="UP000024635">
    <property type="component" value="Unassembled WGS sequence"/>
</dbReference>
<organism evidence="1 2">
    <name type="scientific">Ancylostoma ceylanicum</name>
    <dbReference type="NCBI Taxonomy" id="53326"/>
    <lineage>
        <taxon>Eukaryota</taxon>
        <taxon>Metazoa</taxon>
        <taxon>Ecdysozoa</taxon>
        <taxon>Nematoda</taxon>
        <taxon>Chromadorea</taxon>
        <taxon>Rhabditida</taxon>
        <taxon>Rhabditina</taxon>
        <taxon>Rhabditomorpha</taxon>
        <taxon>Strongyloidea</taxon>
        <taxon>Ancylostomatidae</taxon>
        <taxon>Ancylostomatinae</taxon>
        <taxon>Ancylostoma</taxon>
    </lineage>
</organism>
<sequence length="103" mass="11596">MRKQRETHRKTGNTVSRFAVGFTHCFPYVQSADEFSVEGVNTARRVRDDCSIFSAGKPLLFVFISHLGFAESVLHHPHISSESRISAGAAFEKIKYYGKIGIY</sequence>
<comment type="caution">
    <text evidence="1">The sequence shown here is derived from an EMBL/GenBank/DDBJ whole genome shotgun (WGS) entry which is preliminary data.</text>
</comment>
<evidence type="ECO:0000313" key="1">
    <source>
        <dbReference type="EMBL" id="EYC04838.1"/>
    </source>
</evidence>
<name>A0A016TQW7_9BILA</name>
<gene>
    <name evidence="1" type="primary">Acey_s0085.g1821</name>
    <name evidence="1" type="ORF">Y032_0085g1821</name>
</gene>
<proteinExistence type="predicted"/>
<dbReference type="AlphaFoldDB" id="A0A016TQW7"/>
<dbReference type="EMBL" id="JARK01001421">
    <property type="protein sequence ID" value="EYC04838.1"/>
    <property type="molecule type" value="Genomic_DNA"/>
</dbReference>
<keyword evidence="2" id="KW-1185">Reference proteome</keyword>
<protein>
    <submittedName>
        <fullName evidence="1">Uncharacterized protein</fullName>
    </submittedName>
</protein>
<evidence type="ECO:0000313" key="2">
    <source>
        <dbReference type="Proteomes" id="UP000024635"/>
    </source>
</evidence>
<reference evidence="2" key="1">
    <citation type="journal article" date="2015" name="Nat. Genet.">
        <title>The genome and transcriptome of the zoonotic hookworm Ancylostoma ceylanicum identify infection-specific gene families.</title>
        <authorList>
            <person name="Schwarz E.M."/>
            <person name="Hu Y."/>
            <person name="Antoshechkin I."/>
            <person name="Miller M.M."/>
            <person name="Sternberg P.W."/>
            <person name="Aroian R.V."/>
        </authorList>
    </citation>
    <scope>NUCLEOTIDE SEQUENCE</scope>
    <source>
        <strain evidence="2">HY135</strain>
    </source>
</reference>